<keyword evidence="2" id="KW-1185">Reference proteome</keyword>
<evidence type="ECO:0000313" key="1">
    <source>
        <dbReference type="EMBL" id="CEE02358.1"/>
    </source>
</evidence>
<dbReference type="Proteomes" id="UP000040576">
    <property type="component" value="Unassembled WGS sequence"/>
</dbReference>
<name>A0A090J182_9BACI</name>
<dbReference type="AlphaFoldDB" id="A0A090J182"/>
<dbReference type="RefSeq" id="WP_034771788.1">
    <property type="nucleotide sequence ID" value="NZ_CCRF01000070.1"/>
</dbReference>
<evidence type="ECO:0000313" key="2">
    <source>
        <dbReference type="Proteomes" id="UP000040576"/>
    </source>
</evidence>
<accession>A0A090J182</accession>
<reference evidence="1 2" key="1">
    <citation type="submission" date="2014-07" db="EMBL/GenBank/DDBJ databases">
        <authorList>
            <person name="Wibberg Daniel"/>
        </authorList>
    </citation>
    <scope>NUCLEOTIDE SEQUENCE [LARGE SCALE GENOMIC DNA]</scope>
</reference>
<dbReference type="EMBL" id="CCRF01000070">
    <property type="protein sequence ID" value="CEE02358.1"/>
    <property type="molecule type" value="Genomic_DNA"/>
</dbReference>
<sequence>MPKFSGTGFVLENIATKESEFILLNFRVQGWVGNVATREFWYILDNFSDVGFGPENIATTEYKFYFAQFFKRAIGKKL</sequence>
<gene>
    <name evidence="1" type="ORF">BT1A1_2540</name>
</gene>
<protein>
    <submittedName>
        <fullName evidence="1">Uncharacterized protein</fullName>
    </submittedName>
</protein>
<organism evidence="1 2">
    <name type="scientific">Caldibacillus thermoamylovorans</name>
    <dbReference type="NCBI Taxonomy" id="35841"/>
    <lineage>
        <taxon>Bacteria</taxon>
        <taxon>Bacillati</taxon>
        <taxon>Bacillota</taxon>
        <taxon>Bacilli</taxon>
        <taxon>Bacillales</taxon>
        <taxon>Bacillaceae</taxon>
        <taxon>Caldibacillus</taxon>
    </lineage>
</organism>
<proteinExistence type="predicted"/>